<proteinExistence type="predicted"/>
<dbReference type="RefSeq" id="WP_252113720.1">
    <property type="nucleotide sequence ID" value="NZ_JAMSCK010000004.1"/>
</dbReference>
<keyword evidence="1" id="KW-0812">Transmembrane</keyword>
<evidence type="ECO:0000313" key="3">
    <source>
        <dbReference type="Proteomes" id="UP001155077"/>
    </source>
</evidence>
<feature type="transmembrane region" description="Helical" evidence="1">
    <location>
        <begin position="12"/>
        <end position="30"/>
    </location>
</feature>
<keyword evidence="1" id="KW-0472">Membrane</keyword>
<evidence type="ECO:0000256" key="1">
    <source>
        <dbReference type="SAM" id="Phobius"/>
    </source>
</evidence>
<accession>A0ABT0Z2R4</accession>
<evidence type="ECO:0000313" key="2">
    <source>
        <dbReference type="EMBL" id="MCM8570023.1"/>
    </source>
</evidence>
<sequence>MKERLLTGWNIWRIIYLVIGVVMIIQAASYDQWIGVILGIYMTAMGMFGFGCAGGNCANGSCSIQEKPDN</sequence>
<dbReference type="EMBL" id="JAMSCK010000004">
    <property type="protein sequence ID" value="MCM8570023.1"/>
    <property type="molecule type" value="Genomic_DNA"/>
</dbReference>
<evidence type="ECO:0008006" key="4">
    <source>
        <dbReference type="Google" id="ProtNLM"/>
    </source>
</evidence>
<gene>
    <name evidence="2" type="ORF">NE848_11580</name>
</gene>
<feature type="transmembrane region" description="Helical" evidence="1">
    <location>
        <begin position="36"/>
        <end position="58"/>
    </location>
</feature>
<protein>
    <recommendedName>
        <fullName evidence="4">DUF2892 domain-containing protein</fullName>
    </recommendedName>
</protein>
<keyword evidence="1" id="KW-1133">Transmembrane helix</keyword>
<keyword evidence="3" id="KW-1185">Reference proteome</keyword>
<name>A0ABT0Z2R4_9FLAO</name>
<comment type="caution">
    <text evidence="2">The sequence shown here is derived from an EMBL/GenBank/DDBJ whole genome shotgun (WGS) entry which is preliminary data.</text>
</comment>
<dbReference type="Proteomes" id="UP001155077">
    <property type="component" value="Unassembled WGS sequence"/>
</dbReference>
<reference evidence="2" key="1">
    <citation type="submission" date="2022-06" db="EMBL/GenBank/DDBJ databases">
        <title>Gramella sediminis sp. nov., isolated from deep-sea sediment of the Indian Ocean.</title>
        <authorList>
            <person name="Yang L."/>
        </authorList>
    </citation>
    <scope>NUCLEOTIDE SEQUENCE</scope>
    <source>
        <strain evidence="2">HMD3159</strain>
    </source>
</reference>
<organism evidence="2 3">
    <name type="scientific">Gramella jeungdoensis</name>
    <dbReference type="NCBI Taxonomy" id="708091"/>
    <lineage>
        <taxon>Bacteria</taxon>
        <taxon>Pseudomonadati</taxon>
        <taxon>Bacteroidota</taxon>
        <taxon>Flavobacteriia</taxon>
        <taxon>Flavobacteriales</taxon>
        <taxon>Flavobacteriaceae</taxon>
        <taxon>Christiangramia</taxon>
    </lineage>
</organism>